<comment type="caution">
    <text evidence="1">The sequence shown here is derived from an EMBL/GenBank/DDBJ whole genome shotgun (WGS) entry which is preliminary data.</text>
</comment>
<dbReference type="AlphaFoldDB" id="A0ABD3NG54"/>
<dbReference type="Gene3D" id="3.50.30.30">
    <property type="match status" value="1"/>
</dbReference>
<protein>
    <submittedName>
        <fullName evidence="1">Uncharacterized protein</fullName>
    </submittedName>
</protein>
<proteinExistence type="predicted"/>
<dbReference type="Proteomes" id="UP001530400">
    <property type="component" value="Unassembled WGS sequence"/>
</dbReference>
<name>A0ABD3NG54_9STRA</name>
<feature type="non-terminal residue" evidence="1">
    <location>
        <position position="251"/>
    </location>
</feature>
<sequence>MGKRNCLGCQMGCDRVGASKVWIDGVAIPSQPVWNAIQASHQNATGPLHDCSILSLKSASVCPDANGKMCLVYFENATTEDDTTLSAGIWQVSDNAEQSGCVGVIAFDQALNGAPWHDSSELHIPYVYIKEEERLVLLDSKIGVDAKVEVDIFGAACDEGNYGSEICRADIPCDDNNFCAFYYGGIGPDLYSVGLCLRCPKDPTDCYFDDGVFIRFSDDKYSWNYTFPDTVQNVESCAKACDAAAALASKE</sequence>
<reference evidence="1 2" key="1">
    <citation type="submission" date="2024-10" db="EMBL/GenBank/DDBJ databases">
        <title>Updated reference genomes for cyclostephanoid diatoms.</title>
        <authorList>
            <person name="Roberts W.R."/>
            <person name="Alverson A.J."/>
        </authorList>
    </citation>
    <scope>NUCLEOTIDE SEQUENCE [LARGE SCALE GENOMIC DNA]</scope>
    <source>
        <strain evidence="1 2">AJA010-31</strain>
    </source>
</reference>
<keyword evidence="2" id="KW-1185">Reference proteome</keyword>
<evidence type="ECO:0000313" key="1">
    <source>
        <dbReference type="EMBL" id="KAL3774925.1"/>
    </source>
</evidence>
<accession>A0ABD3NG54</accession>
<gene>
    <name evidence="1" type="ORF">ACHAWO_004011</name>
</gene>
<evidence type="ECO:0000313" key="2">
    <source>
        <dbReference type="Proteomes" id="UP001530400"/>
    </source>
</evidence>
<dbReference type="EMBL" id="JALLPJ020001173">
    <property type="protein sequence ID" value="KAL3774925.1"/>
    <property type="molecule type" value="Genomic_DNA"/>
</dbReference>
<organism evidence="1 2">
    <name type="scientific">Cyclotella atomus</name>
    <dbReference type="NCBI Taxonomy" id="382360"/>
    <lineage>
        <taxon>Eukaryota</taxon>
        <taxon>Sar</taxon>
        <taxon>Stramenopiles</taxon>
        <taxon>Ochrophyta</taxon>
        <taxon>Bacillariophyta</taxon>
        <taxon>Coscinodiscophyceae</taxon>
        <taxon>Thalassiosirophycidae</taxon>
        <taxon>Stephanodiscales</taxon>
        <taxon>Stephanodiscaceae</taxon>
        <taxon>Cyclotella</taxon>
    </lineage>
</organism>